<accession>A0A6N2ZA08</accession>
<evidence type="ECO:0000256" key="1">
    <source>
        <dbReference type="SAM" id="MobiDB-lite"/>
    </source>
</evidence>
<sequence length="68" mass="7820">MDEKKVKNTWGGRRAGAGKPALPKDEVKKIRSIKMSDKEWDLLGSLADAKHMTKSEYIRFKTLEENKE</sequence>
<dbReference type="EMBL" id="CACRUX010000012">
    <property type="protein sequence ID" value="VYT74818.1"/>
    <property type="molecule type" value="Genomic_DNA"/>
</dbReference>
<reference evidence="2" key="1">
    <citation type="submission" date="2019-11" db="EMBL/GenBank/DDBJ databases">
        <authorList>
            <person name="Feng L."/>
        </authorList>
    </citation>
    <scope>NUCLEOTIDE SEQUENCE</scope>
    <source>
        <strain evidence="2">VrattiLFYP33</strain>
    </source>
</reference>
<evidence type="ECO:0000313" key="2">
    <source>
        <dbReference type="EMBL" id="VYT74818.1"/>
    </source>
</evidence>
<protein>
    <submittedName>
        <fullName evidence="2">Uncharacterized protein</fullName>
    </submittedName>
</protein>
<organism evidence="2">
    <name type="scientific">Veillonella ratti</name>
    <dbReference type="NCBI Taxonomy" id="103892"/>
    <lineage>
        <taxon>Bacteria</taxon>
        <taxon>Bacillati</taxon>
        <taxon>Bacillota</taxon>
        <taxon>Negativicutes</taxon>
        <taxon>Veillonellales</taxon>
        <taxon>Veillonellaceae</taxon>
        <taxon>Veillonella</taxon>
    </lineage>
</organism>
<gene>
    <name evidence="2" type="ORF">VRLFYP33_00432</name>
</gene>
<proteinExistence type="predicted"/>
<name>A0A6N2ZA08_9FIRM</name>
<feature type="region of interest" description="Disordered" evidence="1">
    <location>
        <begin position="1"/>
        <end position="22"/>
    </location>
</feature>
<dbReference type="AlphaFoldDB" id="A0A6N2ZA08"/>
<dbReference type="RefSeq" id="WP_021841191.1">
    <property type="nucleotide sequence ID" value="NZ_CACRUX010000012.1"/>
</dbReference>